<reference evidence="1 2" key="1">
    <citation type="submission" date="2018-04" db="EMBL/GenBank/DDBJ databases">
        <title>Genomic Encyclopedia of Archaeal and Bacterial Type Strains, Phase II (KMG-II): from individual species to whole genera.</title>
        <authorList>
            <person name="Goeker M."/>
        </authorList>
    </citation>
    <scope>NUCLEOTIDE SEQUENCE [LARGE SCALE GENOMIC DNA]</scope>
    <source>
        <strain evidence="1 2">DSM 12244</strain>
    </source>
</reference>
<name>A0A2T6CI30_9RHOB</name>
<proteinExistence type="predicted"/>
<gene>
    <name evidence="1" type="ORF">C8N31_102239</name>
</gene>
<evidence type="ECO:0000313" key="2">
    <source>
        <dbReference type="Proteomes" id="UP000244092"/>
    </source>
</evidence>
<dbReference type="AlphaFoldDB" id="A0A2T6CI30"/>
<protein>
    <recommendedName>
        <fullName evidence="3">Antibiotic biosynthesis monooxygenase</fullName>
    </recommendedName>
</protein>
<dbReference type="Proteomes" id="UP000244092">
    <property type="component" value="Unassembled WGS sequence"/>
</dbReference>
<sequence length="103" mass="11091">MSETTQVAEVVTFRLLDGADPAAFVSAAAAIDPILRKSGAVLGRTLSMDNDGLWTDHIVWTDLQSAQTVAEQMMADPAAAPMMSMIAPDDVALRHAKIMYQKE</sequence>
<comment type="caution">
    <text evidence="1">The sequence shown here is derived from an EMBL/GenBank/DDBJ whole genome shotgun (WGS) entry which is preliminary data.</text>
</comment>
<dbReference type="OrthoDB" id="1453400at2"/>
<dbReference type="RefSeq" id="WP_025048972.1">
    <property type="nucleotide sequence ID" value="NZ_QBKU01000002.1"/>
</dbReference>
<evidence type="ECO:0000313" key="1">
    <source>
        <dbReference type="EMBL" id="PTX75134.1"/>
    </source>
</evidence>
<dbReference type="EMBL" id="QBKU01000002">
    <property type="protein sequence ID" value="PTX75134.1"/>
    <property type="molecule type" value="Genomic_DNA"/>
</dbReference>
<dbReference type="SUPFAM" id="SSF54909">
    <property type="entry name" value="Dimeric alpha+beta barrel"/>
    <property type="match status" value="1"/>
</dbReference>
<dbReference type="InterPro" id="IPR011008">
    <property type="entry name" value="Dimeric_a/b-barrel"/>
</dbReference>
<evidence type="ECO:0008006" key="3">
    <source>
        <dbReference type="Google" id="ProtNLM"/>
    </source>
</evidence>
<organism evidence="1 2">
    <name type="scientific">Sulfitobacter mediterraneus</name>
    <dbReference type="NCBI Taxonomy" id="83219"/>
    <lineage>
        <taxon>Bacteria</taxon>
        <taxon>Pseudomonadati</taxon>
        <taxon>Pseudomonadota</taxon>
        <taxon>Alphaproteobacteria</taxon>
        <taxon>Rhodobacterales</taxon>
        <taxon>Roseobacteraceae</taxon>
        <taxon>Sulfitobacter</taxon>
    </lineage>
</organism>
<accession>A0A2T6CI30</accession>